<protein>
    <submittedName>
        <fullName evidence="1">Uncharacterized protein</fullName>
    </submittedName>
</protein>
<keyword evidence="2" id="KW-1185">Reference proteome</keyword>
<sequence length="36" mass="4188">MTDLVVSKFRTCLALGWPMNFRTVARRVMGLYKGRI</sequence>
<gene>
    <name evidence="1" type="ORF">SLEP1_g43739</name>
</gene>
<dbReference type="EMBL" id="BPVZ01000111">
    <property type="protein sequence ID" value="GKV35476.1"/>
    <property type="molecule type" value="Genomic_DNA"/>
</dbReference>
<evidence type="ECO:0000313" key="2">
    <source>
        <dbReference type="Proteomes" id="UP001054252"/>
    </source>
</evidence>
<name>A0AAV5LE17_9ROSI</name>
<organism evidence="1 2">
    <name type="scientific">Rubroshorea leprosula</name>
    <dbReference type="NCBI Taxonomy" id="152421"/>
    <lineage>
        <taxon>Eukaryota</taxon>
        <taxon>Viridiplantae</taxon>
        <taxon>Streptophyta</taxon>
        <taxon>Embryophyta</taxon>
        <taxon>Tracheophyta</taxon>
        <taxon>Spermatophyta</taxon>
        <taxon>Magnoliopsida</taxon>
        <taxon>eudicotyledons</taxon>
        <taxon>Gunneridae</taxon>
        <taxon>Pentapetalae</taxon>
        <taxon>rosids</taxon>
        <taxon>malvids</taxon>
        <taxon>Malvales</taxon>
        <taxon>Dipterocarpaceae</taxon>
        <taxon>Rubroshorea</taxon>
    </lineage>
</organism>
<comment type="caution">
    <text evidence="1">The sequence shown here is derived from an EMBL/GenBank/DDBJ whole genome shotgun (WGS) entry which is preliminary data.</text>
</comment>
<accession>A0AAV5LE17</accession>
<dbReference type="Proteomes" id="UP001054252">
    <property type="component" value="Unassembled WGS sequence"/>
</dbReference>
<proteinExistence type="predicted"/>
<reference evidence="1 2" key="1">
    <citation type="journal article" date="2021" name="Commun. Biol.">
        <title>The genome of Shorea leprosula (Dipterocarpaceae) highlights the ecological relevance of drought in aseasonal tropical rainforests.</title>
        <authorList>
            <person name="Ng K.K.S."/>
            <person name="Kobayashi M.J."/>
            <person name="Fawcett J.A."/>
            <person name="Hatakeyama M."/>
            <person name="Paape T."/>
            <person name="Ng C.H."/>
            <person name="Ang C.C."/>
            <person name="Tnah L.H."/>
            <person name="Lee C.T."/>
            <person name="Nishiyama T."/>
            <person name="Sese J."/>
            <person name="O'Brien M.J."/>
            <person name="Copetti D."/>
            <person name="Mohd Noor M.I."/>
            <person name="Ong R.C."/>
            <person name="Putra M."/>
            <person name="Sireger I.Z."/>
            <person name="Indrioko S."/>
            <person name="Kosugi Y."/>
            <person name="Izuno A."/>
            <person name="Isagi Y."/>
            <person name="Lee S.L."/>
            <person name="Shimizu K.K."/>
        </authorList>
    </citation>
    <scope>NUCLEOTIDE SEQUENCE [LARGE SCALE GENOMIC DNA]</scope>
    <source>
        <strain evidence="1">214</strain>
    </source>
</reference>
<dbReference type="AlphaFoldDB" id="A0AAV5LE17"/>
<evidence type="ECO:0000313" key="1">
    <source>
        <dbReference type="EMBL" id="GKV35476.1"/>
    </source>
</evidence>